<accession>A0ACB7I1I1</accession>
<keyword evidence="2" id="KW-1185">Reference proteome</keyword>
<sequence>MEMDSHTTPSSKLTQLTESLKLEHQFLRVPFEHCKKTIRANHRTIETEVSSVIAAISDAADSDMSKDDAFQHLISLVSRLQGLERKVSKGKPIGKNPNPTPYDPVISCF</sequence>
<dbReference type="EMBL" id="CM004389">
    <property type="protein sequence ID" value="KAG8658350.1"/>
    <property type="molecule type" value="Genomic_DNA"/>
</dbReference>
<reference evidence="2" key="1">
    <citation type="journal article" date="2016" name="Nat. Biotechnol.">
        <title>Sequencing wild and cultivated cassava and related species reveals extensive interspecific hybridization and genetic diversity.</title>
        <authorList>
            <person name="Bredeson J.V."/>
            <person name="Lyons J.B."/>
            <person name="Prochnik S.E."/>
            <person name="Wu G.A."/>
            <person name="Ha C.M."/>
            <person name="Edsinger-Gonzales E."/>
            <person name="Grimwood J."/>
            <person name="Schmutz J."/>
            <person name="Rabbi I.Y."/>
            <person name="Egesi C."/>
            <person name="Nauluvula P."/>
            <person name="Lebot V."/>
            <person name="Ndunguru J."/>
            <person name="Mkamilo G."/>
            <person name="Bart R.S."/>
            <person name="Setter T.L."/>
            <person name="Gleadow R.M."/>
            <person name="Kulakow P."/>
            <person name="Ferguson M.E."/>
            <person name="Rounsley S."/>
            <person name="Rokhsar D.S."/>
        </authorList>
    </citation>
    <scope>NUCLEOTIDE SEQUENCE [LARGE SCALE GENOMIC DNA]</scope>
    <source>
        <strain evidence="2">cv. AM560-2</strain>
    </source>
</reference>
<dbReference type="Proteomes" id="UP000091857">
    <property type="component" value="Chromosome 3"/>
</dbReference>
<name>A0ACB7I1I1_MANES</name>
<evidence type="ECO:0000313" key="1">
    <source>
        <dbReference type="EMBL" id="KAG8658350.1"/>
    </source>
</evidence>
<gene>
    <name evidence="1" type="ORF">MANES_03G138852v8</name>
</gene>
<organism evidence="1 2">
    <name type="scientific">Manihot esculenta</name>
    <name type="common">Cassava</name>
    <name type="synonym">Jatropha manihot</name>
    <dbReference type="NCBI Taxonomy" id="3983"/>
    <lineage>
        <taxon>Eukaryota</taxon>
        <taxon>Viridiplantae</taxon>
        <taxon>Streptophyta</taxon>
        <taxon>Embryophyta</taxon>
        <taxon>Tracheophyta</taxon>
        <taxon>Spermatophyta</taxon>
        <taxon>Magnoliopsida</taxon>
        <taxon>eudicotyledons</taxon>
        <taxon>Gunneridae</taxon>
        <taxon>Pentapetalae</taxon>
        <taxon>rosids</taxon>
        <taxon>fabids</taxon>
        <taxon>Malpighiales</taxon>
        <taxon>Euphorbiaceae</taxon>
        <taxon>Crotonoideae</taxon>
        <taxon>Manihoteae</taxon>
        <taxon>Manihot</taxon>
    </lineage>
</organism>
<proteinExistence type="predicted"/>
<comment type="caution">
    <text evidence="1">The sequence shown here is derived from an EMBL/GenBank/DDBJ whole genome shotgun (WGS) entry which is preliminary data.</text>
</comment>
<evidence type="ECO:0000313" key="2">
    <source>
        <dbReference type="Proteomes" id="UP000091857"/>
    </source>
</evidence>
<protein>
    <submittedName>
        <fullName evidence="1">Uncharacterized protein</fullName>
    </submittedName>
</protein>